<evidence type="ECO:0000256" key="9">
    <source>
        <dbReference type="ARBA" id="ARBA00023004"/>
    </source>
</evidence>
<evidence type="ECO:0000256" key="1">
    <source>
        <dbReference type="ARBA" id="ARBA00000843"/>
    </source>
</evidence>
<dbReference type="PANTHER" id="PTHR42944:SF1">
    <property type="entry name" value="ADENINE DNA GLYCOSYLASE"/>
    <property type="match status" value="1"/>
</dbReference>
<dbReference type="Pfam" id="PF00730">
    <property type="entry name" value="HhH-GPD"/>
    <property type="match status" value="1"/>
</dbReference>
<dbReference type="GO" id="GO:0051539">
    <property type="term" value="F:4 iron, 4 sulfur cluster binding"/>
    <property type="evidence" value="ECO:0007669"/>
    <property type="project" value="UniProtKB-UniRule"/>
</dbReference>
<dbReference type="InterPro" id="IPR015797">
    <property type="entry name" value="NUDIX_hydrolase-like_dom_sf"/>
</dbReference>
<keyword evidence="11" id="KW-0234">DNA repair</keyword>
<dbReference type="GO" id="GO:0000701">
    <property type="term" value="F:purine-specific mismatch base pair DNA N-glycosylase activity"/>
    <property type="evidence" value="ECO:0007669"/>
    <property type="project" value="UniProtKB-EC"/>
</dbReference>
<comment type="cofactor">
    <cofactor evidence="13">
        <name>[4Fe-4S] cluster</name>
        <dbReference type="ChEBI" id="CHEBI:49883"/>
    </cofactor>
    <text evidence="13">Binds 1 [4Fe-4S] cluster.</text>
</comment>
<dbReference type="SMART" id="SM00525">
    <property type="entry name" value="FES"/>
    <property type="match status" value="1"/>
</dbReference>
<evidence type="ECO:0000256" key="6">
    <source>
        <dbReference type="ARBA" id="ARBA00022723"/>
    </source>
</evidence>
<protein>
    <recommendedName>
        <fullName evidence="4 13">Adenine DNA glycosylase</fullName>
        <ecNumber evidence="3 13">3.2.2.31</ecNumber>
    </recommendedName>
</protein>
<keyword evidence="8" id="KW-0378">Hydrolase</keyword>
<dbReference type="CDD" id="cd00056">
    <property type="entry name" value="ENDO3c"/>
    <property type="match status" value="1"/>
</dbReference>
<keyword evidence="7 13" id="KW-0227">DNA damage</keyword>
<evidence type="ECO:0000256" key="14">
    <source>
        <dbReference type="SAM" id="MobiDB-lite"/>
    </source>
</evidence>
<dbReference type="Pfam" id="PF14815">
    <property type="entry name" value="NUDIX_4"/>
    <property type="match status" value="1"/>
</dbReference>
<feature type="compositionally biased region" description="Polar residues" evidence="14">
    <location>
        <begin position="362"/>
        <end position="373"/>
    </location>
</feature>
<dbReference type="GO" id="GO:0006298">
    <property type="term" value="P:mismatch repair"/>
    <property type="evidence" value="ECO:0007669"/>
    <property type="project" value="TreeGrafter"/>
</dbReference>
<dbReference type="InterPro" id="IPR003651">
    <property type="entry name" value="Endonuclease3_FeS-loop_motif"/>
</dbReference>
<accession>A0A9P6KLZ5</accession>
<feature type="region of interest" description="Disordered" evidence="14">
    <location>
        <begin position="331"/>
        <end position="414"/>
    </location>
</feature>
<proteinExistence type="inferred from homology"/>
<dbReference type="GO" id="GO:0034039">
    <property type="term" value="F:8-oxo-7,8-dihydroguanine DNA N-glycosylase activity"/>
    <property type="evidence" value="ECO:0007669"/>
    <property type="project" value="TreeGrafter"/>
</dbReference>
<dbReference type="InterPro" id="IPR044298">
    <property type="entry name" value="MIG/MutY"/>
</dbReference>
<feature type="domain" description="HhH-GPD" evidence="15">
    <location>
        <begin position="110"/>
        <end position="274"/>
    </location>
</feature>
<dbReference type="CDD" id="cd03431">
    <property type="entry name" value="NUDIX_DNA_Glycosylase_C-MutY"/>
    <property type="match status" value="1"/>
</dbReference>
<evidence type="ECO:0000259" key="15">
    <source>
        <dbReference type="SMART" id="SM00478"/>
    </source>
</evidence>
<comment type="function">
    <text evidence="13">Adenine glycosylase active on G-A mispairs.</text>
</comment>
<keyword evidence="9 13" id="KW-0408">Iron</keyword>
<keyword evidence="5" id="KW-0004">4Fe-4S</keyword>
<evidence type="ECO:0000256" key="2">
    <source>
        <dbReference type="ARBA" id="ARBA00008343"/>
    </source>
</evidence>
<dbReference type="AlphaFoldDB" id="A0A9P6KLZ5"/>
<evidence type="ECO:0000256" key="5">
    <source>
        <dbReference type="ARBA" id="ARBA00022485"/>
    </source>
</evidence>
<evidence type="ECO:0000256" key="4">
    <source>
        <dbReference type="ARBA" id="ARBA00022023"/>
    </source>
</evidence>
<gene>
    <name evidence="16" type="ORF">PMIN01_10962</name>
</gene>
<feature type="compositionally biased region" description="Acidic residues" evidence="14">
    <location>
        <begin position="335"/>
        <end position="345"/>
    </location>
</feature>
<evidence type="ECO:0000256" key="3">
    <source>
        <dbReference type="ARBA" id="ARBA00012045"/>
    </source>
</evidence>
<dbReference type="GO" id="GO:0005634">
    <property type="term" value="C:nucleus"/>
    <property type="evidence" value="ECO:0007669"/>
    <property type="project" value="TreeGrafter"/>
</dbReference>
<evidence type="ECO:0000313" key="16">
    <source>
        <dbReference type="EMBL" id="KAF9731004.1"/>
    </source>
</evidence>
<keyword evidence="10" id="KW-0411">Iron-sulfur</keyword>
<dbReference type="GO" id="GO:0035485">
    <property type="term" value="F:adenine/guanine mispair binding"/>
    <property type="evidence" value="ECO:0007669"/>
    <property type="project" value="TreeGrafter"/>
</dbReference>
<evidence type="ECO:0000256" key="10">
    <source>
        <dbReference type="ARBA" id="ARBA00023014"/>
    </source>
</evidence>
<dbReference type="OrthoDB" id="10248838at2759"/>
<dbReference type="SUPFAM" id="SSF55811">
    <property type="entry name" value="Nudix"/>
    <property type="match status" value="1"/>
</dbReference>
<evidence type="ECO:0000313" key="17">
    <source>
        <dbReference type="Proteomes" id="UP000756921"/>
    </source>
</evidence>
<dbReference type="SUPFAM" id="SSF48150">
    <property type="entry name" value="DNA-glycosylase"/>
    <property type="match status" value="1"/>
</dbReference>
<dbReference type="GO" id="GO:0046872">
    <property type="term" value="F:metal ion binding"/>
    <property type="evidence" value="ECO:0007669"/>
    <property type="project" value="UniProtKB-UniRule"/>
</dbReference>
<dbReference type="Gene3D" id="1.10.340.30">
    <property type="entry name" value="Hypothetical protein, domain 2"/>
    <property type="match status" value="1"/>
</dbReference>
<dbReference type="FunFam" id="1.10.340.30:FF:000002">
    <property type="entry name" value="Adenine DNA glycosylase"/>
    <property type="match status" value="1"/>
</dbReference>
<comment type="similarity">
    <text evidence="2 13">Belongs to the Nth/MutY family.</text>
</comment>
<evidence type="ECO:0000256" key="7">
    <source>
        <dbReference type="ARBA" id="ARBA00022763"/>
    </source>
</evidence>
<feature type="compositionally biased region" description="Low complexity" evidence="14">
    <location>
        <begin position="384"/>
        <end position="396"/>
    </location>
</feature>
<dbReference type="GO" id="GO:0032357">
    <property type="term" value="F:oxidized purine DNA binding"/>
    <property type="evidence" value="ECO:0007669"/>
    <property type="project" value="TreeGrafter"/>
</dbReference>
<organism evidence="16 17">
    <name type="scientific">Paraphaeosphaeria minitans</name>
    <dbReference type="NCBI Taxonomy" id="565426"/>
    <lineage>
        <taxon>Eukaryota</taxon>
        <taxon>Fungi</taxon>
        <taxon>Dikarya</taxon>
        <taxon>Ascomycota</taxon>
        <taxon>Pezizomycotina</taxon>
        <taxon>Dothideomycetes</taxon>
        <taxon>Pleosporomycetidae</taxon>
        <taxon>Pleosporales</taxon>
        <taxon>Massarineae</taxon>
        <taxon>Didymosphaeriaceae</taxon>
        <taxon>Paraphaeosphaeria</taxon>
    </lineage>
</organism>
<dbReference type="EC" id="3.2.2.31" evidence="3 13"/>
<dbReference type="InterPro" id="IPR023170">
    <property type="entry name" value="HhH_base_excis_C"/>
</dbReference>
<comment type="caution">
    <text evidence="16">The sequence shown here is derived from an EMBL/GenBank/DDBJ whole genome shotgun (WGS) entry which is preliminary data.</text>
</comment>
<dbReference type="EMBL" id="WJXW01000013">
    <property type="protein sequence ID" value="KAF9731004.1"/>
    <property type="molecule type" value="Genomic_DNA"/>
</dbReference>
<evidence type="ECO:0000256" key="11">
    <source>
        <dbReference type="ARBA" id="ARBA00023204"/>
    </source>
</evidence>
<dbReference type="InterPro" id="IPR003265">
    <property type="entry name" value="HhH-GPD_domain"/>
</dbReference>
<dbReference type="InterPro" id="IPR011257">
    <property type="entry name" value="DNA_glycosylase"/>
</dbReference>
<keyword evidence="12 13" id="KW-0326">Glycosidase</keyword>
<dbReference type="GO" id="GO:0006285">
    <property type="term" value="P:base-excision repair, AP site formation"/>
    <property type="evidence" value="ECO:0007669"/>
    <property type="project" value="UniProtKB-ARBA"/>
</dbReference>
<evidence type="ECO:0000256" key="13">
    <source>
        <dbReference type="RuleBase" id="RU365096"/>
    </source>
</evidence>
<evidence type="ECO:0000256" key="8">
    <source>
        <dbReference type="ARBA" id="ARBA00022801"/>
    </source>
</evidence>
<reference evidence="16" key="1">
    <citation type="journal article" date="2020" name="Mol. Plant Microbe Interact.">
        <title>Genome Sequence of the Biocontrol Agent Coniothyrium minitans strain Conio (IMI 134523).</title>
        <authorList>
            <person name="Patel D."/>
            <person name="Shittu T.A."/>
            <person name="Baroncelli R."/>
            <person name="Muthumeenakshi S."/>
            <person name="Osborne T.H."/>
            <person name="Janganan T.K."/>
            <person name="Sreenivasaprasad S."/>
        </authorList>
    </citation>
    <scope>NUCLEOTIDE SEQUENCE</scope>
    <source>
        <strain evidence="16">Conio</strain>
    </source>
</reference>
<dbReference type="SMART" id="SM00478">
    <property type="entry name" value="ENDO3c"/>
    <property type="match status" value="1"/>
</dbReference>
<dbReference type="Proteomes" id="UP000756921">
    <property type="component" value="Unassembled WGS sequence"/>
</dbReference>
<dbReference type="InterPro" id="IPR029119">
    <property type="entry name" value="MutY_C"/>
</dbReference>
<evidence type="ECO:0000256" key="12">
    <source>
        <dbReference type="ARBA" id="ARBA00023295"/>
    </source>
</evidence>
<dbReference type="Gene3D" id="3.90.79.10">
    <property type="entry name" value="Nucleoside Triphosphate Pyrophosphohydrolase"/>
    <property type="match status" value="1"/>
</dbReference>
<comment type="catalytic activity">
    <reaction evidence="1 13">
        <text>Hydrolyzes free adenine bases from 7,8-dihydro-8-oxoguanine:adenine mismatched double-stranded DNA, leaving an apurinic site.</text>
        <dbReference type="EC" id="3.2.2.31"/>
    </reaction>
</comment>
<sequence length="579" mass="62729">MSKGKTLATRAKPRSKSAAVIAPAFTKPTSPQPTAVPPLRAHSSAYHYPLLIEDEGIGKELLGWFDGIEEARNMPWRKKWLDPAKHESWEVEFGKLLEKRAYEVWVSEVMLQQTRVSTVIPYFNTWISKWPTVEALAEASHDDVLSVWKGLGYYSRATRLHDGAKAVVTAKDDVPCKIPSAVDALQKIPGIGRYTAGAVSSIAFGEAEPVLDGNVARVLSRQLGLYVDAKDKKSTDVLWEVADSLVKSVAGYPKKGRSSDPGQWNQALMELGSTICTPRPKCEECPIQRTCRVYVEGQILSTKKATVATGVPDIEDACTLCLQLDTEDLATAPEDAGDDDDDDEGATAPKSTKKRKTEQKPPANTISNYFTSRTTPKPKPDPAAPASSTDTPTSTAESSNPNKRKAPPATPSQTRAIATYCSLFPKKMPKKAVPEEDAVVCIISTPSSSSSSSSSTRRYLIEQRPAKGLLASLWQFPQQTLLPADKQTPASRKATARNYVASLGLGSLDGGEVRELGSPVHVFTHLKLTMHVVHVGLEGAAEGATSEGKTARRWVAAEDMAGATLSTGMRRCWELVAET</sequence>
<dbReference type="PANTHER" id="PTHR42944">
    <property type="entry name" value="ADENINE DNA GLYCOSYLASE"/>
    <property type="match status" value="1"/>
</dbReference>
<keyword evidence="6" id="KW-0479">Metal-binding</keyword>
<dbReference type="Gene3D" id="1.10.1670.10">
    <property type="entry name" value="Helix-hairpin-Helix base-excision DNA repair enzymes (C-terminal)"/>
    <property type="match status" value="1"/>
</dbReference>
<keyword evidence="17" id="KW-1185">Reference proteome</keyword>
<name>A0A9P6KLZ5_9PLEO</name>